<dbReference type="Proteomes" id="UP000319731">
    <property type="component" value="Unassembled WGS sequence"/>
</dbReference>
<evidence type="ECO:0000313" key="2">
    <source>
        <dbReference type="Proteomes" id="UP000319731"/>
    </source>
</evidence>
<dbReference type="AlphaFoldDB" id="A0A507C7C5"/>
<dbReference type="GeneID" id="42002199"/>
<gene>
    <name evidence="1" type="ORF">SmJEL517_g00974</name>
</gene>
<protein>
    <submittedName>
        <fullName evidence="1">Uncharacterized protein</fullName>
    </submittedName>
</protein>
<dbReference type="EMBL" id="QEAO01000003">
    <property type="protein sequence ID" value="TPX36947.1"/>
    <property type="molecule type" value="Genomic_DNA"/>
</dbReference>
<accession>A0A507C7C5</accession>
<reference evidence="1 2" key="1">
    <citation type="journal article" date="2019" name="Sci. Rep.">
        <title>Comparative genomics of chytrid fungi reveal insights into the obligate biotrophic and pathogenic lifestyle of Synchytrium endobioticum.</title>
        <authorList>
            <person name="van de Vossenberg B.T.L.H."/>
            <person name="Warris S."/>
            <person name="Nguyen H.D.T."/>
            <person name="van Gent-Pelzer M.P.E."/>
            <person name="Joly D.L."/>
            <person name="van de Geest H.C."/>
            <person name="Bonants P.J.M."/>
            <person name="Smith D.S."/>
            <person name="Levesque C.A."/>
            <person name="van der Lee T.A.J."/>
        </authorList>
    </citation>
    <scope>NUCLEOTIDE SEQUENCE [LARGE SCALE GENOMIC DNA]</scope>
    <source>
        <strain evidence="1 2">JEL517</strain>
    </source>
</reference>
<evidence type="ECO:0000313" key="1">
    <source>
        <dbReference type="EMBL" id="TPX36947.1"/>
    </source>
</evidence>
<dbReference type="RefSeq" id="XP_031027018.1">
    <property type="nucleotide sequence ID" value="XM_031166902.1"/>
</dbReference>
<proteinExistence type="predicted"/>
<comment type="caution">
    <text evidence="1">The sequence shown here is derived from an EMBL/GenBank/DDBJ whole genome shotgun (WGS) entry which is preliminary data.</text>
</comment>
<keyword evidence="2" id="KW-1185">Reference proteome</keyword>
<sequence length="49" mass="5706">MLSLHTTRSARTANRGFISWDPNGVRHVRTRREYVVCAVSKCWTSRITK</sequence>
<name>A0A507C7C5_9FUNG</name>
<organism evidence="1 2">
    <name type="scientific">Synchytrium microbalum</name>
    <dbReference type="NCBI Taxonomy" id="1806994"/>
    <lineage>
        <taxon>Eukaryota</taxon>
        <taxon>Fungi</taxon>
        <taxon>Fungi incertae sedis</taxon>
        <taxon>Chytridiomycota</taxon>
        <taxon>Chytridiomycota incertae sedis</taxon>
        <taxon>Chytridiomycetes</taxon>
        <taxon>Synchytriales</taxon>
        <taxon>Synchytriaceae</taxon>
        <taxon>Synchytrium</taxon>
    </lineage>
</organism>